<protein>
    <submittedName>
        <fullName evidence="15">Beta-galactosidase-1-like protein precursor</fullName>
        <ecNumber evidence="15">3.2.1.23</ecNumber>
    </submittedName>
    <submittedName>
        <fullName evidence="13">Galactosidase beta 1</fullName>
    </submittedName>
    <submittedName>
        <fullName evidence="12">Galactosidase, beta 1-like</fullName>
    </submittedName>
</protein>
<dbReference type="Reactome" id="R-XTR-9840310">
    <property type="pathway name" value="Glycosphingolipid catabolism"/>
</dbReference>
<dbReference type="Proteomes" id="UP000008143">
    <property type="component" value="Chromosome 9"/>
</dbReference>
<evidence type="ECO:0000313" key="15">
    <source>
        <dbReference type="RefSeq" id="NP_001011038.1"/>
    </source>
</evidence>
<evidence type="ECO:0000259" key="9">
    <source>
        <dbReference type="Pfam" id="PF01301"/>
    </source>
</evidence>
<evidence type="ECO:0000313" key="13">
    <source>
        <dbReference type="Ensembl" id="ENSXETP00000067798"/>
    </source>
</evidence>
<name>Q5XHB8_XENTR</name>
<dbReference type="Pfam" id="PF21317">
    <property type="entry name" value="BetaGal_ABD_1"/>
    <property type="match status" value="1"/>
</dbReference>
<dbReference type="RefSeq" id="NP_001011038.1">
    <property type="nucleotide sequence ID" value="NM_001011038.1"/>
</dbReference>
<dbReference type="Reactome" id="R-XTR-2024101">
    <property type="pathway name" value="CS/DS degradation"/>
</dbReference>
<dbReference type="PRINTS" id="PR00742">
    <property type="entry name" value="GLHYDRLASE35"/>
</dbReference>
<sequence length="621" mass="70076">MGPPLLCLLILVSVYGQACNSKSFSIDYNENCFRKDGQCFRYISGSIHYFRIPSYYWRDRLLKMYMTGLNAVQVYIPWNFHEPVPGMYDFNGDRDLSHFLDLTNELGLLVIIRPGPYICAEWDMGGLPAWLLNNKDIALRTSDPDYLAAVDSWLSVLLPKLRPRLYSNGGNIISVQVENEYGSFMACDYSYLRHLLHLYRLYLGDEIVLFTTDGNTEKELQCGSLQDLHTTVDFGPGDNATKAFNLLRKYQPKGPLVNSEYYTGWLDYWGEKHSTTSKELVSRGLKNILEMGASVNMYMFEGGTNFGYWNGADFKKTYKPIPTSYDYDAPLSEAGDPTDKLNDIRNVISQFQPVPQGPVPPPTRKMDYGFVSMNKVGSLLDFLDVFSPEFPTETRYPLTFEEVKQYFGFVLYRTRLPRDVPIPTFLSSVPSGVHDRAYVSVGGVFNGVLERDHVLKILVAGKAGDWLDVLVENMGRINFGSCVNDLKGLVSNVTLGGDILTDWLLYPLNLEGPISEGWPHVGNNFIGFSETESNTGPSFYSGTFQITTQGDTFLSLPQWTKGQAWINGFNVGRYWPARGPQITLYVPGNILRLGENTVTLLELERASELSVVHFIDRPILG</sequence>
<dbReference type="Ensembl" id="ENSXETT00000076663">
    <property type="protein sequence ID" value="ENSXETP00000067798"/>
    <property type="gene ID" value="ENSXETG00000019291"/>
</dbReference>
<feature type="active site" description="Proton donor" evidence="6">
    <location>
        <position position="180"/>
    </location>
</feature>
<proteinExistence type="evidence at transcript level"/>
<feature type="domain" description="Beta-galactosidase galactose-binding" evidence="11">
    <location>
        <begin position="537"/>
        <end position="596"/>
    </location>
</feature>
<dbReference type="InterPro" id="IPR031330">
    <property type="entry name" value="Gly_Hdrlase_35_cat"/>
</dbReference>
<dbReference type="AlphaFoldDB" id="Q5XHB8"/>
<dbReference type="Gene3D" id="3.20.20.80">
    <property type="entry name" value="Glycosidases"/>
    <property type="match status" value="1"/>
</dbReference>
<dbReference type="Gene3D" id="2.60.120.260">
    <property type="entry name" value="Galactose-binding domain-like"/>
    <property type="match status" value="2"/>
</dbReference>
<reference evidence="12" key="2">
    <citation type="submission" date="2004-10" db="EMBL/GenBank/DDBJ databases">
        <authorList>
            <consortium name="NIH - Xenopus Gene Collection (XGC) project"/>
        </authorList>
    </citation>
    <scope>NUCLEOTIDE SEQUENCE [LARGE SCALE MRNA]</scope>
    <source>
        <tissue evidence="12">Whole body</tissue>
    </source>
</reference>
<keyword evidence="2 8" id="KW-0732">Signal</keyword>
<dbReference type="Xenbase" id="XB-GENE-1001126">
    <property type="gene designation" value="glb1"/>
</dbReference>
<keyword evidence="14" id="KW-1185">Reference proteome</keyword>
<evidence type="ECO:0000256" key="6">
    <source>
        <dbReference type="PIRSR" id="PIRSR006336-1"/>
    </source>
</evidence>
<dbReference type="GO" id="GO:0005773">
    <property type="term" value="C:vacuole"/>
    <property type="evidence" value="ECO:0000318"/>
    <property type="project" value="GO_Central"/>
</dbReference>
<feature type="chain" id="PRO_5033206091" evidence="8 15">
    <location>
        <begin position="22"/>
        <end position="621"/>
    </location>
</feature>
<dbReference type="EC" id="3.2.1.23" evidence="15"/>
<evidence type="ECO:0000256" key="4">
    <source>
        <dbReference type="ARBA" id="ARBA00023180"/>
    </source>
</evidence>
<dbReference type="SUPFAM" id="SSF51445">
    <property type="entry name" value="(Trans)glycosidases"/>
    <property type="match status" value="1"/>
</dbReference>
<evidence type="ECO:0000256" key="1">
    <source>
        <dbReference type="ARBA" id="ARBA00009809"/>
    </source>
</evidence>
<dbReference type="InterPro" id="IPR001944">
    <property type="entry name" value="Glycoside_Hdrlase_35"/>
</dbReference>
<feature type="signal peptide" evidence="8">
    <location>
        <begin position="1"/>
        <end position="21"/>
    </location>
</feature>
<comment type="similarity">
    <text evidence="1 7">Belongs to the glycosyl hydrolase 35 family.</text>
</comment>
<evidence type="ECO:0000256" key="3">
    <source>
        <dbReference type="ARBA" id="ARBA00022801"/>
    </source>
</evidence>
<dbReference type="InterPro" id="IPR048913">
    <property type="entry name" value="BetaGal_gal-bd"/>
</dbReference>
<evidence type="ECO:0000313" key="12">
    <source>
        <dbReference type="EMBL" id="AAH84140.1"/>
    </source>
</evidence>
<dbReference type="EMBL" id="BC084140">
    <property type="protein sequence ID" value="AAH84140.1"/>
    <property type="molecule type" value="mRNA"/>
</dbReference>
<dbReference type="InterPro" id="IPR026283">
    <property type="entry name" value="B-gal_1-like"/>
</dbReference>
<dbReference type="GO" id="GO:0004565">
    <property type="term" value="F:beta-galactosidase activity"/>
    <property type="evidence" value="ECO:0000318"/>
    <property type="project" value="GO_Central"/>
</dbReference>
<feature type="domain" description="Glycoside hydrolase 35 catalytic" evidence="9">
    <location>
        <begin position="33"/>
        <end position="350"/>
    </location>
</feature>
<dbReference type="GO" id="GO:0019388">
    <property type="term" value="P:galactose catabolic process"/>
    <property type="evidence" value="ECO:0000318"/>
    <property type="project" value="GO_Central"/>
</dbReference>
<dbReference type="FunFam" id="2.60.120.260:FF:000021">
    <property type="entry name" value="Beta-galactosidase"/>
    <property type="match status" value="1"/>
</dbReference>
<dbReference type="CAZy" id="GH35">
    <property type="family name" value="Glycoside Hydrolase Family 35"/>
</dbReference>
<keyword evidence="5" id="KW-0326">Glycosidase</keyword>
<keyword evidence="4" id="KW-0325">Glycoprotein</keyword>
<dbReference type="OrthoDB" id="1657402at2759"/>
<dbReference type="OMA" id="LLEYQRC"/>
<evidence type="ECO:0000313" key="14">
    <source>
        <dbReference type="Proteomes" id="UP000008143"/>
    </source>
</evidence>
<dbReference type="CTD" id="79411"/>
<evidence type="ECO:0000256" key="7">
    <source>
        <dbReference type="RuleBase" id="RU003679"/>
    </source>
</evidence>
<reference evidence="13" key="3">
    <citation type="journal article" date="2010" name="Science">
        <title>The genome of the Western clawed frog Xenopus tropicalis.</title>
        <authorList>
            <person name="Hellsten U."/>
            <person name="Harland R.M."/>
            <person name="Gilchrist M.J."/>
            <person name="Hendrix D."/>
            <person name="Jurka J."/>
            <person name="Kapitonov V."/>
            <person name="Ovcharenko I."/>
            <person name="Putnam N.H."/>
            <person name="Shu S."/>
            <person name="Taher L."/>
            <person name="Blitz I.L."/>
            <person name="Blumberg B."/>
            <person name="Dichmann D.S."/>
            <person name="Dubchak I."/>
            <person name="Amaya E."/>
            <person name="Detter J.C."/>
            <person name="Fletcher R."/>
            <person name="Gerhard D.S."/>
            <person name="Goodstein D."/>
            <person name="Graves T."/>
            <person name="Grigoriev I.V."/>
            <person name="Grimwood J."/>
            <person name="Kawashima T."/>
            <person name="Lindquist E."/>
            <person name="Lucas S.M."/>
            <person name="Mead P.E."/>
            <person name="Mitros T."/>
            <person name="Ogino H."/>
            <person name="Ohta Y."/>
            <person name="Poliakov A.V."/>
            <person name="Pollet N."/>
            <person name="Robert J."/>
            <person name="Salamov A."/>
            <person name="Sater A.K."/>
            <person name="Schmutz J."/>
            <person name="Terry A."/>
            <person name="Vize P.D."/>
            <person name="Warren W.C."/>
            <person name="Wells D."/>
            <person name="Wills A."/>
            <person name="Wilson R.K."/>
            <person name="Zimmerman L.B."/>
            <person name="Zorn A.M."/>
            <person name="Grainger R."/>
            <person name="Grammer T."/>
            <person name="Khokha M.K."/>
            <person name="Richardson P.M."/>
            <person name="Rokhsar D.S."/>
        </authorList>
    </citation>
    <scope>NUCLEOTIDE SEQUENCE [LARGE SCALE GENOMIC DNA]</scope>
    <source>
        <strain evidence="13">Nigerian</strain>
    </source>
</reference>
<dbReference type="FunFam" id="3.20.20.80:FF:000017">
    <property type="entry name" value="Beta-galactosidase"/>
    <property type="match status" value="1"/>
</dbReference>
<evidence type="ECO:0000313" key="16">
    <source>
        <dbReference type="Xenbase" id="XB-GENE-1001126"/>
    </source>
</evidence>
<dbReference type="Pfam" id="PF01301">
    <property type="entry name" value="Glyco_hydro_35"/>
    <property type="match status" value="1"/>
</dbReference>
<evidence type="ECO:0000256" key="2">
    <source>
        <dbReference type="ARBA" id="ARBA00022729"/>
    </source>
</evidence>
<dbReference type="Pfam" id="PF21467">
    <property type="entry name" value="BetaGal_gal-bd"/>
    <property type="match status" value="1"/>
</dbReference>
<accession>A0A6I8QGX6</accession>
<dbReference type="PIRSF" id="PIRSF006336">
    <property type="entry name" value="B-gal"/>
    <property type="match status" value="1"/>
</dbReference>
<evidence type="ECO:0000259" key="10">
    <source>
        <dbReference type="Pfam" id="PF21317"/>
    </source>
</evidence>
<accession>Q5XHB8</accession>
<organism evidence="12">
    <name type="scientific">Xenopus tropicalis</name>
    <name type="common">Western clawed frog</name>
    <name type="synonym">Silurana tropicalis</name>
    <dbReference type="NCBI Taxonomy" id="8364"/>
    <lineage>
        <taxon>Eukaryota</taxon>
        <taxon>Metazoa</taxon>
        <taxon>Chordata</taxon>
        <taxon>Craniata</taxon>
        <taxon>Vertebrata</taxon>
        <taxon>Euteleostomi</taxon>
        <taxon>Amphibia</taxon>
        <taxon>Batrachia</taxon>
        <taxon>Anura</taxon>
        <taxon>Pipoidea</taxon>
        <taxon>Pipidae</taxon>
        <taxon>Xenopodinae</taxon>
        <taxon>Xenopus</taxon>
        <taxon>Silurana</taxon>
    </lineage>
</organism>
<evidence type="ECO:0000259" key="11">
    <source>
        <dbReference type="Pfam" id="PF21467"/>
    </source>
</evidence>
<dbReference type="InterPro" id="IPR017853">
    <property type="entry name" value="GH"/>
</dbReference>
<dbReference type="AGR" id="Xenbase:XB-GENE-1001126"/>
<dbReference type="KEGG" id="xtr:496447"/>
<evidence type="ECO:0000256" key="8">
    <source>
        <dbReference type="SAM" id="SignalP"/>
    </source>
</evidence>
<dbReference type="GeneTree" id="ENSGT00950000182942"/>
<gene>
    <name evidence="13 15 16" type="primary">glb1</name>
    <name evidence="12 15" type="synonym">glb1l</name>
</gene>
<reference evidence="15" key="5">
    <citation type="submission" date="2025-04" db="UniProtKB">
        <authorList>
            <consortium name="RefSeq"/>
        </authorList>
    </citation>
    <scope>IDENTIFICATION</scope>
</reference>
<evidence type="ECO:0000256" key="5">
    <source>
        <dbReference type="ARBA" id="ARBA00023295"/>
    </source>
</evidence>
<dbReference type="PANTHER" id="PTHR23421">
    <property type="entry name" value="BETA-GALACTOSIDASE RELATED"/>
    <property type="match status" value="1"/>
</dbReference>
<dbReference type="SUPFAM" id="SSF49785">
    <property type="entry name" value="Galactose-binding domain-like"/>
    <property type="match status" value="1"/>
</dbReference>
<feature type="active site" description="Nucleophile" evidence="6">
    <location>
        <position position="260"/>
    </location>
</feature>
<dbReference type="GeneID" id="496447"/>
<dbReference type="InterPro" id="IPR008979">
    <property type="entry name" value="Galactose-bd-like_sf"/>
</dbReference>
<reference evidence="15" key="1">
    <citation type="journal article" date="2002" name="Dev. Dyn.">
        <title>Genetic and genomic tools for Xenopus research: The NIH Xenopus initiative.</title>
        <authorList>
            <person name="Klein S.L."/>
            <person name="Strausberg R.L."/>
            <person name="Wagner L."/>
            <person name="Pontius J."/>
            <person name="Clifton S.W."/>
            <person name="Richardson P."/>
        </authorList>
    </citation>
    <scope>NUCLEOTIDE SEQUENCE</scope>
</reference>
<feature type="domain" description="Beta-galactosidase 1-like first all-beta" evidence="10">
    <location>
        <begin position="397"/>
        <end position="509"/>
    </location>
</feature>
<dbReference type="Reactome" id="R-XTR-2022857">
    <property type="pathway name" value="Keratan sulfate degradation"/>
</dbReference>
<reference evidence="13" key="4">
    <citation type="submission" date="2020-05" db="UniProtKB">
        <authorList>
            <consortium name="Ensembl"/>
        </authorList>
    </citation>
    <scope>IDENTIFICATION</scope>
</reference>
<dbReference type="InterPro" id="IPR048912">
    <property type="entry name" value="BetaGal1-like_ABD1"/>
</dbReference>
<dbReference type="Bgee" id="ENSXETG00000019291">
    <property type="expression patterns" value="Expressed in mesonephros and 11 other cell types or tissues"/>
</dbReference>
<keyword evidence="3" id="KW-0378">Hydrolase</keyword>